<dbReference type="GO" id="GO:0005829">
    <property type="term" value="C:cytosol"/>
    <property type="evidence" value="ECO:0007669"/>
    <property type="project" value="TreeGrafter"/>
</dbReference>
<dbReference type="PANTHER" id="PTHR31689:SF0">
    <property type="entry name" value="DIAMINOPIMELATE EPIMERASE"/>
    <property type="match status" value="1"/>
</dbReference>
<dbReference type="GO" id="GO:0008837">
    <property type="term" value="F:diaminopimelate epimerase activity"/>
    <property type="evidence" value="ECO:0007669"/>
    <property type="project" value="InterPro"/>
</dbReference>
<evidence type="ECO:0000256" key="2">
    <source>
        <dbReference type="ARBA" id="ARBA00023235"/>
    </source>
</evidence>
<gene>
    <name evidence="3" type="ORF">METZ01_LOCUS213291</name>
</gene>
<keyword evidence="2" id="KW-0413">Isomerase</keyword>
<organism evidence="3">
    <name type="scientific">marine metagenome</name>
    <dbReference type="NCBI Taxonomy" id="408172"/>
    <lineage>
        <taxon>unclassified sequences</taxon>
        <taxon>metagenomes</taxon>
        <taxon>ecological metagenomes</taxon>
    </lineage>
</organism>
<reference evidence="3" key="1">
    <citation type="submission" date="2018-05" db="EMBL/GenBank/DDBJ databases">
        <authorList>
            <person name="Lanie J.A."/>
            <person name="Ng W.-L."/>
            <person name="Kazmierczak K.M."/>
            <person name="Andrzejewski T.M."/>
            <person name="Davidsen T.M."/>
            <person name="Wayne K.J."/>
            <person name="Tettelin H."/>
            <person name="Glass J.I."/>
            <person name="Rusch D."/>
            <person name="Podicherti R."/>
            <person name="Tsui H.-C.T."/>
            <person name="Winkler M.E."/>
        </authorList>
    </citation>
    <scope>NUCLEOTIDE SEQUENCE</scope>
</reference>
<dbReference type="PANTHER" id="PTHR31689">
    <property type="entry name" value="DIAMINOPIMELATE EPIMERASE, CHLOROPLASTIC"/>
    <property type="match status" value="1"/>
</dbReference>
<protein>
    <recommendedName>
        <fullName evidence="4">Diaminopimelate epimerase</fullName>
    </recommendedName>
</protein>
<evidence type="ECO:0008006" key="4">
    <source>
        <dbReference type="Google" id="ProtNLM"/>
    </source>
</evidence>
<dbReference type="NCBIfam" id="TIGR00652">
    <property type="entry name" value="DapF"/>
    <property type="match status" value="1"/>
</dbReference>
<dbReference type="Gene3D" id="3.10.310.10">
    <property type="entry name" value="Diaminopimelate Epimerase, Chain A, domain 1"/>
    <property type="match status" value="2"/>
</dbReference>
<dbReference type="AlphaFoldDB" id="A0A382FE90"/>
<dbReference type="Pfam" id="PF01678">
    <property type="entry name" value="DAP_epimerase"/>
    <property type="match status" value="1"/>
</dbReference>
<dbReference type="SUPFAM" id="SSF54506">
    <property type="entry name" value="Diaminopimelate epimerase-like"/>
    <property type="match status" value="2"/>
</dbReference>
<proteinExistence type="inferred from homology"/>
<evidence type="ECO:0000256" key="1">
    <source>
        <dbReference type="ARBA" id="ARBA00010219"/>
    </source>
</evidence>
<accession>A0A382FE90</accession>
<comment type="similarity">
    <text evidence="1">Belongs to the diaminopimelate epimerase family.</text>
</comment>
<dbReference type="HAMAP" id="MF_00197">
    <property type="entry name" value="DAP_epimerase"/>
    <property type="match status" value="1"/>
</dbReference>
<sequence>MKKIPFCKYHANGNDFIIISSQNLDIKYRNSPFISRLCNRHLGIGADGLIIVSPSEKYDFCIDYYNADGSWETFCANGSRCAVKYQLCLKNSTNSLQFESGATVHSYKINSDGLVSMSMKIPVYKSGSIAPLGIKGVFVDSGARHFICESDRLDDEYVFEMGRKIRNVPDFHPKGINVNFYRLIDRGLIKIKTYEKGVEQVMLSCSSGSAAVVFHLAYKGLVTSPVITHSSGGNLSYTFDDVWQEFYCEGPAKHCYSGEFKMAEFRLSFHQAFCLTWMV</sequence>
<dbReference type="GO" id="GO:0009089">
    <property type="term" value="P:lysine biosynthetic process via diaminopimelate"/>
    <property type="evidence" value="ECO:0007669"/>
    <property type="project" value="InterPro"/>
</dbReference>
<name>A0A382FE90_9ZZZZ</name>
<evidence type="ECO:0000313" key="3">
    <source>
        <dbReference type="EMBL" id="SVB60437.1"/>
    </source>
</evidence>
<dbReference type="EMBL" id="UINC01049090">
    <property type="protein sequence ID" value="SVB60437.1"/>
    <property type="molecule type" value="Genomic_DNA"/>
</dbReference>
<dbReference type="InterPro" id="IPR001653">
    <property type="entry name" value="DAP_epimerase_DapF"/>
</dbReference>